<evidence type="ECO:0000313" key="1">
    <source>
        <dbReference type="EMBL" id="MFD2916234.1"/>
    </source>
</evidence>
<accession>A0ABW5ZT87</accession>
<name>A0ABW5ZT87_9FLAO</name>
<evidence type="ECO:0000313" key="2">
    <source>
        <dbReference type="Proteomes" id="UP001597548"/>
    </source>
</evidence>
<evidence type="ECO:0008006" key="3">
    <source>
        <dbReference type="Google" id="ProtNLM"/>
    </source>
</evidence>
<comment type="caution">
    <text evidence="1">The sequence shown here is derived from an EMBL/GenBank/DDBJ whole genome shotgun (WGS) entry which is preliminary data.</text>
</comment>
<reference evidence="2" key="1">
    <citation type="journal article" date="2019" name="Int. J. Syst. Evol. Microbiol.">
        <title>The Global Catalogue of Microorganisms (GCM) 10K type strain sequencing project: providing services to taxonomists for standard genome sequencing and annotation.</title>
        <authorList>
            <consortium name="The Broad Institute Genomics Platform"/>
            <consortium name="The Broad Institute Genome Sequencing Center for Infectious Disease"/>
            <person name="Wu L."/>
            <person name="Ma J."/>
        </authorList>
    </citation>
    <scope>NUCLEOTIDE SEQUENCE [LARGE SCALE GENOMIC DNA]</scope>
    <source>
        <strain evidence="2">KCTC 32514</strain>
    </source>
</reference>
<dbReference type="RefSeq" id="WP_194508241.1">
    <property type="nucleotide sequence ID" value="NZ_JADILU010000004.1"/>
</dbReference>
<protein>
    <recommendedName>
        <fullName evidence="3">SpoIIAA-like</fullName>
    </recommendedName>
</protein>
<gene>
    <name evidence="1" type="ORF">ACFS29_11330</name>
</gene>
<dbReference type="Proteomes" id="UP001597548">
    <property type="component" value="Unassembled WGS sequence"/>
</dbReference>
<dbReference type="EMBL" id="JBHUOS010000009">
    <property type="protein sequence ID" value="MFD2916234.1"/>
    <property type="molecule type" value="Genomic_DNA"/>
</dbReference>
<organism evidence="1 2">
    <name type="scientific">Psychroserpens luteus</name>
    <dbReference type="NCBI Taxonomy" id="1434066"/>
    <lineage>
        <taxon>Bacteria</taxon>
        <taxon>Pseudomonadati</taxon>
        <taxon>Bacteroidota</taxon>
        <taxon>Flavobacteriia</taxon>
        <taxon>Flavobacteriales</taxon>
        <taxon>Flavobacteriaceae</taxon>
        <taxon>Psychroserpens</taxon>
    </lineage>
</organism>
<proteinExistence type="predicted"/>
<keyword evidence="2" id="KW-1185">Reference proteome</keyword>
<sequence>MGSIRGSELCKNILNEFNYDFGNVFVFDGFVISEINQGITFSWELHAKKIVEDVSSFFDTDGNDIIYISHRINSYAVKPVDWLHFFKHSYNLKGYGVVGYTQGSFMNSFVENLFFNKKIKRFSSIDAAVQWATDKILAEVED</sequence>